<evidence type="ECO:0000313" key="1">
    <source>
        <dbReference type="EMBL" id="QKD79175.1"/>
    </source>
</evidence>
<accession>A0A6M8B8F6</accession>
<sequence>MSRLLGRLQRAQRAQALNEGPRVVDVTRGRIRVERGKRSTVDAAERVAIVAQYSATPDQPLSLSRYLAALDASDYATIVVSTCESPEPLEFPHGIPERTIIIRRPNLGYDFGSWTTGLGWIPGVRSKPVVLLTNDSMLGPFAPIDGLLEWAAEPPGPDIRCLTTSHQFGRHMQSYFLSFRGGILAERAWVRFFDGIRVQPTKEDVVMAYELGLSRLAFSEAYSIDEWVAGPDIGAGYENPTIRAWQGIITSGAPFLKRTILTHPDLTAEAAASAEYLQRMYNIDIHQW</sequence>
<proteinExistence type="predicted"/>
<evidence type="ECO:0000313" key="2">
    <source>
        <dbReference type="Proteomes" id="UP000504752"/>
    </source>
</evidence>
<dbReference type="Pfam" id="PF05045">
    <property type="entry name" value="RgpF"/>
    <property type="match status" value="1"/>
</dbReference>
<gene>
    <name evidence="1" type="ORF">HPC72_01930</name>
</gene>
<keyword evidence="1" id="KW-0808">Transferase</keyword>
<dbReference type="EMBL" id="CP053642">
    <property type="protein sequence ID" value="QKD79175.1"/>
    <property type="molecule type" value="Genomic_DNA"/>
</dbReference>
<keyword evidence="2" id="KW-1185">Reference proteome</keyword>
<dbReference type="GO" id="GO:0016740">
    <property type="term" value="F:transferase activity"/>
    <property type="evidence" value="ECO:0007669"/>
    <property type="project" value="UniProtKB-KW"/>
</dbReference>
<protein>
    <submittedName>
        <fullName evidence="1">Glycosyltransferase</fullName>
    </submittedName>
</protein>
<dbReference type="AlphaFoldDB" id="A0A6M8B8F6"/>
<reference evidence="1 2" key="1">
    <citation type="submission" date="2020-05" db="EMBL/GenBank/DDBJ databases">
        <title>Actinomyces sp. zg-325.</title>
        <authorList>
            <person name="Yang C."/>
        </authorList>
    </citation>
    <scope>NUCLEOTIDE SEQUENCE [LARGE SCALE GENOMIC DNA]</scope>
    <source>
        <strain evidence="2">zg-325</strain>
    </source>
</reference>
<dbReference type="KEGG" id="amam:HPC72_01930"/>
<dbReference type="InterPro" id="IPR007739">
    <property type="entry name" value="RgpF"/>
</dbReference>
<name>A0A6M8B8F6_9ACTO</name>
<dbReference type="Proteomes" id="UP000504752">
    <property type="component" value="Chromosome"/>
</dbReference>
<organism evidence="1 2">
    <name type="scientific">Actinomyces marmotae</name>
    <dbReference type="NCBI Taxonomy" id="2737173"/>
    <lineage>
        <taxon>Bacteria</taxon>
        <taxon>Bacillati</taxon>
        <taxon>Actinomycetota</taxon>
        <taxon>Actinomycetes</taxon>
        <taxon>Actinomycetales</taxon>
        <taxon>Actinomycetaceae</taxon>
        <taxon>Actinomyces</taxon>
    </lineage>
</organism>
<dbReference type="RefSeq" id="WP_159524033.1">
    <property type="nucleotide sequence ID" value="NZ_CP053642.1"/>
</dbReference>